<dbReference type="Proteomes" id="UP000250078">
    <property type="component" value="Unassembled WGS sequence"/>
</dbReference>
<dbReference type="EMBL" id="KV748270">
    <property type="protein sequence ID" value="OCK87092.1"/>
    <property type="molecule type" value="Genomic_DNA"/>
</dbReference>
<keyword evidence="2" id="KW-1185">Reference proteome</keyword>
<accession>A0ACC8EM08</accession>
<evidence type="ECO:0000313" key="2">
    <source>
        <dbReference type="Proteomes" id="UP000250078"/>
    </source>
</evidence>
<gene>
    <name evidence="1" type="ORF">K441DRAFT_682874</name>
</gene>
<evidence type="ECO:0000313" key="1">
    <source>
        <dbReference type="EMBL" id="OCK87092.1"/>
    </source>
</evidence>
<proteinExistence type="predicted"/>
<reference evidence="1 2" key="1">
    <citation type="journal article" date="2016" name="Nat. Commun.">
        <title>Ectomycorrhizal ecology is imprinted in the genome of the dominant symbiotic fungus Cenococcum geophilum.</title>
        <authorList>
            <consortium name="DOE Joint Genome Institute"/>
            <person name="Peter M."/>
            <person name="Kohler A."/>
            <person name="Ohm R.A."/>
            <person name="Kuo A."/>
            <person name="Krutzmann J."/>
            <person name="Morin E."/>
            <person name="Arend M."/>
            <person name="Barry K.W."/>
            <person name="Binder M."/>
            <person name="Choi C."/>
            <person name="Clum A."/>
            <person name="Copeland A."/>
            <person name="Grisel N."/>
            <person name="Haridas S."/>
            <person name="Kipfer T."/>
            <person name="LaButti K."/>
            <person name="Lindquist E."/>
            <person name="Lipzen A."/>
            <person name="Maire R."/>
            <person name="Meier B."/>
            <person name="Mihaltcheva S."/>
            <person name="Molinier V."/>
            <person name="Murat C."/>
            <person name="Poggeler S."/>
            <person name="Quandt C.A."/>
            <person name="Sperisen C."/>
            <person name="Tritt A."/>
            <person name="Tisserant E."/>
            <person name="Crous P.W."/>
            <person name="Henrissat B."/>
            <person name="Nehls U."/>
            <person name="Egli S."/>
            <person name="Spatafora J.W."/>
            <person name="Grigoriev I.V."/>
            <person name="Martin F.M."/>
        </authorList>
    </citation>
    <scope>NUCLEOTIDE SEQUENCE [LARGE SCALE GENOMIC DNA]</scope>
    <source>
        <strain evidence="1 2">1.58</strain>
    </source>
</reference>
<sequence length="465" mass="51128">MTVANPSSPSSSPSSGAIHQFFPGNTFYNFESLRILSTTPYGGCDPAEFLAAIAAIKPSDPETWATAWGHAASLAESLAEEALARGDTMTARDAFLRASSYTRASGYLRINGPTLDRHDPRSLPVARKVQMLFRRALPFLECDARVVEIPYAAGTQPKAARKKGGDAPPLYLPGYLYLPAPQHRLPDGKIPVLVNTGGADSVQEELYYIHPQAGHVRGYAVLTFEGPGQGIVLREKGLYMRPDWEAVMGQVLDWLEEYAAGLKREEGAELDLDRIAVAGASMGGYFALRAASDARIKACVSIDPFYDMWDFGTRHISGLFMSAWTGGWIGDGTIDTIIGAGMRMNFQLRWEVGVTAAFWGIESPARILKEMKRYSLKGGFLKKVRCPVFVSGAGKSLYFDTEEHTMRVFNDLAHLGERERRLWMPSRPDEGGLQAKIGAFGLANMNAYRFLDEALGIRRVTKVED</sequence>
<organism evidence="1 2">
    <name type="scientific">Cenococcum geophilum 1.58</name>
    <dbReference type="NCBI Taxonomy" id="794803"/>
    <lineage>
        <taxon>Eukaryota</taxon>
        <taxon>Fungi</taxon>
        <taxon>Dikarya</taxon>
        <taxon>Ascomycota</taxon>
        <taxon>Pezizomycotina</taxon>
        <taxon>Dothideomycetes</taxon>
        <taxon>Pleosporomycetidae</taxon>
        <taxon>Gloniales</taxon>
        <taxon>Gloniaceae</taxon>
        <taxon>Cenococcum</taxon>
    </lineage>
</organism>
<protein>
    <submittedName>
        <fullName evidence="1">Alpha/beta-hydrolase</fullName>
    </submittedName>
</protein>
<name>A0ACC8EM08_9PEZI</name>